<dbReference type="EMBL" id="MDZB01000128">
    <property type="protein sequence ID" value="OGX83675.1"/>
    <property type="molecule type" value="Genomic_DNA"/>
</dbReference>
<comment type="caution">
    <text evidence="3">The sequence shown here is derived from an EMBL/GenBank/DDBJ whole genome shotgun (WGS) entry which is preliminary data.</text>
</comment>
<dbReference type="AlphaFoldDB" id="A0A1G1SYG4"/>
<keyword evidence="1" id="KW-1133">Transmembrane helix</keyword>
<keyword evidence="4" id="KW-1185">Reference proteome</keyword>
<dbReference type="InterPro" id="IPR058207">
    <property type="entry name" value="PID_CTERM"/>
</dbReference>
<protein>
    <recommendedName>
        <fullName evidence="5">VPDSG-CTERM protein sorting domain-containing protein</fullName>
    </recommendedName>
</protein>
<evidence type="ECO:0000256" key="1">
    <source>
        <dbReference type="SAM" id="Phobius"/>
    </source>
</evidence>
<name>A0A1G1SYG4_9BACT</name>
<feature type="chain" id="PRO_5009578543" description="VPDSG-CTERM protein sorting domain-containing protein" evidence="2">
    <location>
        <begin position="26"/>
        <end position="72"/>
    </location>
</feature>
<feature type="signal peptide" evidence="2">
    <location>
        <begin position="1"/>
        <end position="25"/>
    </location>
</feature>
<keyword evidence="1" id="KW-0472">Membrane</keyword>
<keyword evidence="1" id="KW-0812">Transmembrane</keyword>
<accession>A0A1G1SYG4</accession>
<proteinExistence type="predicted"/>
<dbReference type="RefSeq" id="WP_070729121.1">
    <property type="nucleotide sequence ID" value="NZ_MDZB01000128.1"/>
</dbReference>
<gene>
    <name evidence="3" type="ORF">BEN47_17235</name>
</gene>
<reference evidence="3 4" key="1">
    <citation type="submission" date="2016-08" db="EMBL/GenBank/DDBJ databases">
        <title>Hymenobacter coccineus sp. nov., Hymenobacter lapidarius sp. nov. and Hymenobacter glacialis sp. nov., isolated from Antarctic soil.</title>
        <authorList>
            <person name="Sedlacek I."/>
            <person name="Kralova S."/>
            <person name="Kyrova K."/>
            <person name="Maslanova I."/>
            <person name="Stankova E."/>
            <person name="Vrbovska V."/>
            <person name="Nemec M."/>
            <person name="Bartak M."/>
            <person name="Svec P."/>
            <person name="Busse H.-J."/>
            <person name="Pantucek R."/>
        </authorList>
    </citation>
    <scope>NUCLEOTIDE SEQUENCE [LARGE SCALE GENOMIC DNA]</scope>
    <source>
        <strain evidence="3 4">CCM 8643</strain>
    </source>
</reference>
<sequence>MKSFLLNNFLPSVFIVLMATAVAVAQPGSGGPMPGTTPPDPTAVPIDGGVSLLLAGGVAYGLKRLRSRRRKA</sequence>
<organism evidence="3 4">
    <name type="scientific">Hymenobacter lapidarius</name>
    <dbReference type="NCBI Taxonomy" id="1908237"/>
    <lineage>
        <taxon>Bacteria</taxon>
        <taxon>Pseudomonadati</taxon>
        <taxon>Bacteroidota</taxon>
        <taxon>Cytophagia</taxon>
        <taxon>Cytophagales</taxon>
        <taxon>Hymenobacteraceae</taxon>
        <taxon>Hymenobacter</taxon>
    </lineage>
</organism>
<dbReference type="Proteomes" id="UP000176294">
    <property type="component" value="Unassembled WGS sequence"/>
</dbReference>
<keyword evidence="2" id="KW-0732">Signal</keyword>
<feature type="transmembrane region" description="Helical" evidence="1">
    <location>
        <begin position="41"/>
        <end position="62"/>
    </location>
</feature>
<evidence type="ECO:0000313" key="4">
    <source>
        <dbReference type="Proteomes" id="UP000176294"/>
    </source>
</evidence>
<evidence type="ECO:0000313" key="3">
    <source>
        <dbReference type="EMBL" id="OGX83675.1"/>
    </source>
</evidence>
<evidence type="ECO:0008006" key="5">
    <source>
        <dbReference type="Google" id="ProtNLM"/>
    </source>
</evidence>
<evidence type="ECO:0000256" key="2">
    <source>
        <dbReference type="SAM" id="SignalP"/>
    </source>
</evidence>
<dbReference type="NCBIfam" id="NF046080">
    <property type="entry name" value="PID_CTERM"/>
    <property type="match status" value="1"/>
</dbReference>